<organism evidence="1 2">
    <name type="scientific">Dendrobium nobile</name>
    <name type="common">Orchid</name>
    <dbReference type="NCBI Taxonomy" id="94219"/>
    <lineage>
        <taxon>Eukaryota</taxon>
        <taxon>Viridiplantae</taxon>
        <taxon>Streptophyta</taxon>
        <taxon>Embryophyta</taxon>
        <taxon>Tracheophyta</taxon>
        <taxon>Spermatophyta</taxon>
        <taxon>Magnoliopsida</taxon>
        <taxon>Liliopsida</taxon>
        <taxon>Asparagales</taxon>
        <taxon>Orchidaceae</taxon>
        <taxon>Epidendroideae</taxon>
        <taxon>Malaxideae</taxon>
        <taxon>Dendrobiinae</taxon>
        <taxon>Dendrobium</taxon>
    </lineage>
</organism>
<protein>
    <submittedName>
        <fullName evidence="1">Uncharacterized protein</fullName>
    </submittedName>
</protein>
<dbReference type="Proteomes" id="UP000829196">
    <property type="component" value="Unassembled WGS sequence"/>
</dbReference>
<proteinExistence type="predicted"/>
<sequence>MESNLSVSHCFLLFLPSLPSSPTRRLRSSQSGGRPEGKVWKNLEWDLDEVNGEGERKLSLSSLICPARMTSAERNLCDHGETIRRGVRALLCLPTGFNTLIICSLIYVFVSRIGTTLLDNLNNFFKFKL</sequence>
<accession>A0A8T3BRK6</accession>
<evidence type="ECO:0000313" key="2">
    <source>
        <dbReference type="Proteomes" id="UP000829196"/>
    </source>
</evidence>
<comment type="caution">
    <text evidence="1">The sequence shown here is derived from an EMBL/GenBank/DDBJ whole genome shotgun (WGS) entry which is preliminary data.</text>
</comment>
<gene>
    <name evidence="1" type="ORF">KFK09_009141</name>
</gene>
<dbReference type="EMBL" id="JAGYWB010000007">
    <property type="protein sequence ID" value="KAI0516466.1"/>
    <property type="molecule type" value="Genomic_DNA"/>
</dbReference>
<keyword evidence="2" id="KW-1185">Reference proteome</keyword>
<evidence type="ECO:0000313" key="1">
    <source>
        <dbReference type="EMBL" id="KAI0516466.1"/>
    </source>
</evidence>
<reference evidence="1" key="1">
    <citation type="journal article" date="2022" name="Front. Genet.">
        <title>Chromosome-Scale Assembly of the Dendrobium nobile Genome Provides Insights Into the Molecular Mechanism of the Biosynthesis of the Medicinal Active Ingredient of Dendrobium.</title>
        <authorList>
            <person name="Xu Q."/>
            <person name="Niu S.-C."/>
            <person name="Li K.-L."/>
            <person name="Zheng P.-J."/>
            <person name="Zhang X.-J."/>
            <person name="Jia Y."/>
            <person name="Liu Y."/>
            <person name="Niu Y.-X."/>
            <person name="Yu L.-H."/>
            <person name="Chen D.-F."/>
            <person name="Zhang G.-Q."/>
        </authorList>
    </citation>
    <scope>NUCLEOTIDE SEQUENCE</scope>
    <source>
        <tissue evidence="1">Leaf</tissue>
    </source>
</reference>
<dbReference type="AlphaFoldDB" id="A0A8T3BRK6"/>
<name>A0A8T3BRK6_DENNO</name>